<feature type="compositionally biased region" description="Low complexity" evidence="1">
    <location>
        <begin position="53"/>
        <end position="62"/>
    </location>
</feature>
<organism evidence="2 3">
    <name type="scientific">Sphingomonas xinjiangensis</name>
    <dbReference type="NCBI Taxonomy" id="643568"/>
    <lineage>
        <taxon>Bacteria</taxon>
        <taxon>Pseudomonadati</taxon>
        <taxon>Pseudomonadota</taxon>
        <taxon>Alphaproteobacteria</taxon>
        <taxon>Sphingomonadales</taxon>
        <taxon>Sphingomonadaceae</taxon>
        <taxon>Sphingomonas</taxon>
    </lineage>
</organism>
<gene>
    <name evidence="2" type="ORF">FHT02_003322</name>
</gene>
<feature type="region of interest" description="Disordered" evidence="1">
    <location>
        <begin position="53"/>
        <end position="74"/>
    </location>
</feature>
<evidence type="ECO:0000313" key="3">
    <source>
        <dbReference type="Proteomes" id="UP000527143"/>
    </source>
</evidence>
<evidence type="ECO:0000256" key="1">
    <source>
        <dbReference type="SAM" id="MobiDB-lite"/>
    </source>
</evidence>
<accession>A0A840YNU9</accession>
<dbReference type="AlphaFoldDB" id="A0A840YNU9"/>
<name>A0A840YNU9_9SPHN</name>
<comment type="caution">
    <text evidence="2">The sequence shown here is derived from an EMBL/GenBank/DDBJ whole genome shotgun (WGS) entry which is preliminary data.</text>
</comment>
<proteinExistence type="predicted"/>
<dbReference type="Proteomes" id="UP000527143">
    <property type="component" value="Unassembled WGS sequence"/>
</dbReference>
<reference evidence="2 3" key="1">
    <citation type="submission" date="2020-08" db="EMBL/GenBank/DDBJ databases">
        <title>Genomic Encyclopedia of Type Strains, Phase IV (KMG-IV): sequencing the most valuable type-strain genomes for metagenomic binning, comparative biology and taxonomic classification.</title>
        <authorList>
            <person name="Goeker M."/>
        </authorList>
    </citation>
    <scope>NUCLEOTIDE SEQUENCE [LARGE SCALE GENOMIC DNA]</scope>
    <source>
        <strain evidence="2 3">DSM 26736</strain>
    </source>
</reference>
<evidence type="ECO:0000313" key="2">
    <source>
        <dbReference type="EMBL" id="MBB5712066.1"/>
    </source>
</evidence>
<dbReference type="EMBL" id="JACIJF010000012">
    <property type="protein sequence ID" value="MBB5712066.1"/>
    <property type="molecule type" value="Genomic_DNA"/>
</dbReference>
<keyword evidence="3" id="KW-1185">Reference proteome</keyword>
<protein>
    <submittedName>
        <fullName evidence="2">Uncharacterized protein</fullName>
    </submittedName>
</protein>
<dbReference type="RefSeq" id="WP_221239527.1">
    <property type="nucleotide sequence ID" value="NZ_JACIJF010000012.1"/>
</dbReference>
<sequence>MLALNDTTEAIVERFGALAFRLIEEEVIRAIARNDDDAAAVWKAKLIEVNSLSAAPGPAPSSENYHSSDGRTDS</sequence>